<evidence type="ECO:0000256" key="1">
    <source>
        <dbReference type="ARBA" id="ARBA00004141"/>
    </source>
</evidence>
<dbReference type="InterPro" id="IPR007568">
    <property type="entry name" value="RTA1"/>
</dbReference>
<keyword evidence="2 5" id="KW-0812">Transmembrane</keyword>
<dbReference type="OrthoDB" id="3358017at2759"/>
<feature type="transmembrane region" description="Helical" evidence="5">
    <location>
        <begin position="83"/>
        <end position="105"/>
    </location>
</feature>
<proteinExistence type="predicted"/>
<feature type="transmembrane region" description="Helical" evidence="5">
    <location>
        <begin position="199"/>
        <end position="219"/>
    </location>
</feature>
<dbReference type="GO" id="GO:0016020">
    <property type="term" value="C:membrane"/>
    <property type="evidence" value="ECO:0007669"/>
    <property type="project" value="UniProtKB-SubCell"/>
</dbReference>
<reference evidence="6 7" key="1">
    <citation type="submission" date="2016-12" db="EMBL/GenBank/DDBJ databases">
        <title>The genomes of Aspergillus section Nigri reveals drivers in fungal speciation.</title>
        <authorList>
            <consortium name="DOE Joint Genome Institute"/>
            <person name="Vesth T.C."/>
            <person name="Nybo J."/>
            <person name="Theobald S."/>
            <person name="Brandl J."/>
            <person name="Frisvad J.C."/>
            <person name="Nielsen K.F."/>
            <person name="Lyhne E.K."/>
            <person name="Kogle M.E."/>
            <person name="Kuo A."/>
            <person name="Riley R."/>
            <person name="Clum A."/>
            <person name="Nolan M."/>
            <person name="Lipzen A."/>
            <person name="Salamov A."/>
            <person name="Henrissat B."/>
            <person name="Wiebenga A."/>
            <person name="De Vries R.P."/>
            <person name="Grigoriev I.V."/>
            <person name="Mortensen U.H."/>
            <person name="Andersen M.R."/>
            <person name="Baker S.E."/>
        </authorList>
    </citation>
    <scope>NUCLEOTIDE SEQUENCE [LARGE SCALE GENOMIC DNA]</scope>
    <source>
        <strain evidence="6 7">IBT 23096</strain>
    </source>
</reference>
<dbReference type="AlphaFoldDB" id="A0A2I2GAT3"/>
<protein>
    <submittedName>
        <fullName evidence="6">Uncharacterized protein</fullName>
    </submittedName>
</protein>
<dbReference type="GeneID" id="36558404"/>
<evidence type="ECO:0000313" key="6">
    <source>
        <dbReference type="EMBL" id="PLB49991.1"/>
    </source>
</evidence>
<gene>
    <name evidence="6" type="ORF">P170DRAFT_445402</name>
</gene>
<dbReference type="RefSeq" id="XP_024705293.1">
    <property type="nucleotide sequence ID" value="XM_024850705.1"/>
</dbReference>
<dbReference type="PANTHER" id="PTHR31465">
    <property type="entry name" value="PROTEIN RTA1-RELATED"/>
    <property type="match status" value="1"/>
</dbReference>
<comment type="subcellular location">
    <subcellularLocation>
        <location evidence="1">Membrane</location>
        <topology evidence="1">Multi-pass membrane protein</topology>
    </subcellularLocation>
</comment>
<keyword evidence="4 5" id="KW-0472">Membrane</keyword>
<keyword evidence="3 5" id="KW-1133">Transmembrane helix</keyword>
<evidence type="ECO:0000256" key="5">
    <source>
        <dbReference type="SAM" id="Phobius"/>
    </source>
</evidence>
<feature type="transmembrane region" description="Helical" evidence="5">
    <location>
        <begin position="120"/>
        <end position="140"/>
    </location>
</feature>
<dbReference type="EMBL" id="MSFO01000003">
    <property type="protein sequence ID" value="PLB49991.1"/>
    <property type="molecule type" value="Genomic_DNA"/>
</dbReference>
<evidence type="ECO:0000313" key="7">
    <source>
        <dbReference type="Proteomes" id="UP000234275"/>
    </source>
</evidence>
<dbReference type="PANTHER" id="PTHR31465:SF27">
    <property type="entry name" value="DOMAIN PROTEIN, PUTATIVE (AFU_ORTHOLOGUE AFUA_3G01030)-RELATED"/>
    <property type="match status" value="1"/>
</dbReference>
<comment type="caution">
    <text evidence="6">The sequence shown here is derived from an EMBL/GenBank/DDBJ whole genome shotgun (WGS) entry which is preliminary data.</text>
</comment>
<evidence type="ECO:0000256" key="4">
    <source>
        <dbReference type="ARBA" id="ARBA00023136"/>
    </source>
</evidence>
<organism evidence="6 7">
    <name type="scientific">Aspergillus steynii IBT 23096</name>
    <dbReference type="NCBI Taxonomy" id="1392250"/>
    <lineage>
        <taxon>Eukaryota</taxon>
        <taxon>Fungi</taxon>
        <taxon>Dikarya</taxon>
        <taxon>Ascomycota</taxon>
        <taxon>Pezizomycotina</taxon>
        <taxon>Eurotiomycetes</taxon>
        <taxon>Eurotiomycetidae</taxon>
        <taxon>Eurotiales</taxon>
        <taxon>Aspergillaceae</taxon>
        <taxon>Aspergillus</taxon>
        <taxon>Aspergillus subgen. Circumdati</taxon>
    </lineage>
</organism>
<sequence>MVQSQTKIGIFFIVGALAQLSGYTSRLFLSQDVCNHTAYGIQSALLLLGPTLIMFSVVLTQTEFAQNLDAGKHCFIPLKWQRSLYLVVNTVLAIIQAAGGILTVSRTSHSFINRGTKITIATYIIQTLFWSFTFAENIYMTAKFTQHPTAASSSLFPSWKAWNQLIGLAVSIIAFGRNIMRLTMAGGIDFLVQNGWPSYAFDGFQMGVVLGAWAAWYLPGRCREVAAGMEFMGLEGRGGGSTN</sequence>
<accession>A0A2I2GAT3</accession>
<evidence type="ECO:0000256" key="2">
    <source>
        <dbReference type="ARBA" id="ARBA00022692"/>
    </source>
</evidence>
<dbReference type="Proteomes" id="UP000234275">
    <property type="component" value="Unassembled WGS sequence"/>
</dbReference>
<keyword evidence="7" id="KW-1185">Reference proteome</keyword>
<dbReference type="VEuPathDB" id="FungiDB:P170DRAFT_445402"/>
<name>A0A2I2GAT3_9EURO</name>
<feature type="transmembrane region" description="Helical" evidence="5">
    <location>
        <begin position="40"/>
        <end position="62"/>
    </location>
</feature>
<feature type="transmembrane region" description="Helical" evidence="5">
    <location>
        <begin position="161"/>
        <end position="179"/>
    </location>
</feature>
<dbReference type="Pfam" id="PF04479">
    <property type="entry name" value="RTA1"/>
    <property type="match status" value="1"/>
</dbReference>
<evidence type="ECO:0000256" key="3">
    <source>
        <dbReference type="ARBA" id="ARBA00022989"/>
    </source>
</evidence>